<protein>
    <submittedName>
        <fullName evidence="2">Uncharacterized protein</fullName>
    </submittedName>
</protein>
<sequence>MRATYILGALLSTTLGLAAPIEDTNFNETLESTEFDTRNDQKTICLSQDPKGDNGIVPTGSALYYNIYIKGQDLMQKDDHCTNSALKMRIKQQSACKALTNWKCKYNPKTKETYATFFEDIFCGAKQMVTAVEASTDPKIKTSCIHVKEKNAGLGEGVDAAVAGIFNALGGAITR</sequence>
<feature type="chain" id="PRO_5012746097" evidence="1">
    <location>
        <begin position="19"/>
        <end position="175"/>
    </location>
</feature>
<dbReference type="GeneID" id="28848986"/>
<dbReference type="AlphaFoldDB" id="A0A179FHX8"/>
<reference evidence="2 3" key="1">
    <citation type="journal article" date="2016" name="PLoS Pathog.">
        <title>Biosynthesis of antibiotic leucinostatins in bio-control fungus Purpureocillium lilacinum and their inhibition on phytophthora revealed by genome mining.</title>
        <authorList>
            <person name="Wang G."/>
            <person name="Liu Z."/>
            <person name="Lin R."/>
            <person name="Li E."/>
            <person name="Mao Z."/>
            <person name="Ling J."/>
            <person name="Yang Y."/>
            <person name="Yin W.B."/>
            <person name="Xie B."/>
        </authorList>
    </citation>
    <scope>NUCLEOTIDE SEQUENCE [LARGE SCALE GENOMIC DNA]</scope>
    <source>
        <strain evidence="2">170</strain>
    </source>
</reference>
<proteinExistence type="predicted"/>
<accession>A0A179FHX8</accession>
<dbReference type="OrthoDB" id="10528910at2759"/>
<dbReference type="Proteomes" id="UP000078397">
    <property type="component" value="Unassembled WGS sequence"/>
</dbReference>
<dbReference type="RefSeq" id="XP_022284285.1">
    <property type="nucleotide sequence ID" value="XM_022428481.1"/>
</dbReference>
<evidence type="ECO:0000256" key="1">
    <source>
        <dbReference type="SAM" id="SignalP"/>
    </source>
</evidence>
<keyword evidence="1" id="KW-0732">Signal</keyword>
<keyword evidence="3" id="KW-1185">Reference proteome</keyword>
<dbReference type="EMBL" id="LSBJ02000005">
    <property type="protein sequence ID" value="OAQ64613.2"/>
    <property type="molecule type" value="Genomic_DNA"/>
</dbReference>
<evidence type="ECO:0000313" key="2">
    <source>
        <dbReference type="EMBL" id="OAQ64613.2"/>
    </source>
</evidence>
<dbReference type="KEGG" id="pchm:VFPPC_05870"/>
<evidence type="ECO:0000313" key="3">
    <source>
        <dbReference type="Proteomes" id="UP000078397"/>
    </source>
</evidence>
<feature type="signal peptide" evidence="1">
    <location>
        <begin position="1"/>
        <end position="18"/>
    </location>
</feature>
<name>A0A179FHX8_METCM</name>
<organism evidence="2 3">
    <name type="scientific">Pochonia chlamydosporia 170</name>
    <dbReference type="NCBI Taxonomy" id="1380566"/>
    <lineage>
        <taxon>Eukaryota</taxon>
        <taxon>Fungi</taxon>
        <taxon>Dikarya</taxon>
        <taxon>Ascomycota</taxon>
        <taxon>Pezizomycotina</taxon>
        <taxon>Sordariomycetes</taxon>
        <taxon>Hypocreomycetidae</taxon>
        <taxon>Hypocreales</taxon>
        <taxon>Clavicipitaceae</taxon>
        <taxon>Pochonia</taxon>
    </lineage>
</organism>
<gene>
    <name evidence="2" type="ORF">VFPPC_05870</name>
</gene>
<comment type="caution">
    <text evidence="2">The sequence shown here is derived from an EMBL/GenBank/DDBJ whole genome shotgun (WGS) entry which is preliminary data.</text>
</comment>